<dbReference type="InterPro" id="IPR056778">
    <property type="entry name" value="UPF0261_C"/>
</dbReference>
<dbReference type="PANTHER" id="PTHR31862">
    <property type="entry name" value="UPF0261 DOMAIN PROTEIN (AFU_ORTHOLOGUE AFUA_1G10120)"/>
    <property type="match status" value="1"/>
</dbReference>
<proteinExistence type="predicted"/>
<dbReference type="Proteomes" id="UP000807825">
    <property type="component" value="Unassembled WGS sequence"/>
</dbReference>
<dbReference type="Gene3D" id="3.40.50.12030">
    <property type="entry name" value="Uncharacterised protein family UPF0261, NC domain"/>
    <property type="match status" value="1"/>
</dbReference>
<dbReference type="AlphaFoldDB" id="A0A9D6V5Q3"/>
<feature type="compositionally biased region" description="Basic residues" evidence="1">
    <location>
        <begin position="1"/>
        <end position="13"/>
    </location>
</feature>
<protein>
    <submittedName>
        <fullName evidence="4">Tm-1-like ATP-binding domain-containing protein</fullName>
    </submittedName>
</protein>
<feature type="domain" description="UPF0261" evidence="2">
    <location>
        <begin position="43"/>
        <end position="213"/>
    </location>
</feature>
<gene>
    <name evidence="4" type="ORF">HY912_17815</name>
</gene>
<dbReference type="PANTHER" id="PTHR31862:SF1">
    <property type="entry name" value="UPF0261 DOMAIN PROTEIN (AFU_ORTHOLOGUE AFUA_1G10120)"/>
    <property type="match status" value="1"/>
</dbReference>
<dbReference type="GO" id="GO:0005524">
    <property type="term" value="F:ATP binding"/>
    <property type="evidence" value="ECO:0007669"/>
    <property type="project" value="UniProtKB-KW"/>
</dbReference>
<evidence type="ECO:0000256" key="1">
    <source>
        <dbReference type="SAM" id="MobiDB-lite"/>
    </source>
</evidence>
<name>A0A9D6V5Q3_9BACT</name>
<dbReference type="CDD" id="cd15488">
    <property type="entry name" value="Tm-1-like"/>
    <property type="match status" value="1"/>
</dbReference>
<dbReference type="Gene3D" id="3.40.50.12020">
    <property type="entry name" value="Uncharacterised protein family UPF0261, NN domain"/>
    <property type="match status" value="1"/>
</dbReference>
<sequence length="443" mass="47619">MFGRRAMPKKKSHSRPEREKNKRAIGQNFWQLLYICEVMMVPIAIIGTLDTKGEEVAYIKQLIQESGCSTIVVDVGVLHQPRTEADVSRDSVASAGGVALKELLDVGDRRLAIQTMTEGAKSIVRDLYNKGRLSGVISVGGGTGTHIGTGAMRGLPLGIPKLMVSTVASRDMSELIGTKDIVMMHSVIDILGLNAISRKILSHAAAAIVAMAGNGGRIEPVRPIIGLTSFGFITEGAMLVKSMLEAKGYDVAPFHANGTGGMSMEDLIDQGLISGVLDFALHEFSDQLYGGYCGAIGPDRLEAAGRKGIPQVVVPGGLDCIVLEFDSPETMPEAVKDRKVFWYDFRSGVRTVAQDMRQLAGTIAEKLNRATGPVTVMIPMKGWSEADAPGGPLYDPETNRIFVDELKSLLSPSIPVVEADLHINQSEFAELAVSELDRLMSRA</sequence>
<dbReference type="InterPro" id="IPR044122">
    <property type="entry name" value="UPF0261_N"/>
</dbReference>
<organism evidence="4 5">
    <name type="scientific">Desulfomonile tiedjei</name>
    <dbReference type="NCBI Taxonomy" id="2358"/>
    <lineage>
        <taxon>Bacteria</taxon>
        <taxon>Pseudomonadati</taxon>
        <taxon>Thermodesulfobacteriota</taxon>
        <taxon>Desulfomonilia</taxon>
        <taxon>Desulfomonilales</taxon>
        <taxon>Desulfomonilaceae</taxon>
        <taxon>Desulfomonile</taxon>
    </lineage>
</organism>
<dbReference type="EMBL" id="JACRDE010000465">
    <property type="protein sequence ID" value="MBI5251349.1"/>
    <property type="molecule type" value="Genomic_DNA"/>
</dbReference>
<evidence type="ECO:0000313" key="5">
    <source>
        <dbReference type="Proteomes" id="UP000807825"/>
    </source>
</evidence>
<feature type="region of interest" description="Disordered" evidence="1">
    <location>
        <begin position="1"/>
        <end position="21"/>
    </location>
</feature>
<dbReference type="InterPro" id="IPR051353">
    <property type="entry name" value="Tobamovirus_resist_UPF0261"/>
</dbReference>
<dbReference type="Pfam" id="PF23189">
    <property type="entry name" value="UPF0261_C"/>
    <property type="match status" value="1"/>
</dbReference>
<dbReference type="Pfam" id="PF06792">
    <property type="entry name" value="UPF0261"/>
    <property type="match status" value="1"/>
</dbReference>
<accession>A0A9D6V5Q3</accession>
<dbReference type="PIRSF" id="PIRSF033271">
    <property type="entry name" value="UCP033271"/>
    <property type="match status" value="1"/>
</dbReference>
<feature type="domain" description="UPF0261" evidence="3">
    <location>
        <begin position="222"/>
        <end position="440"/>
    </location>
</feature>
<keyword evidence="4" id="KW-0547">Nucleotide-binding</keyword>
<reference evidence="4" key="1">
    <citation type="submission" date="2020-07" db="EMBL/GenBank/DDBJ databases">
        <title>Huge and variable diversity of episymbiotic CPR bacteria and DPANN archaea in groundwater ecosystems.</title>
        <authorList>
            <person name="He C.Y."/>
            <person name="Keren R."/>
            <person name="Whittaker M."/>
            <person name="Farag I.F."/>
            <person name="Doudna J."/>
            <person name="Cate J.H.D."/>
            <person name="Banfield J.F."/>
        </authorList>
    </citation>
    <scope>NUCLEOTIDE SEQUENCE</scope>
    <source>
        <strain evidence="4">NC_groundwater_1664_Pr3_B-0.1um_52_9</strain>
    </source>
</reference>
<evidence type="ECO:0000259" key="3">
    <source>
        <dbReference type="Pfam" id="PF23189"/>
    </source>
</evidence>
<evidence type="ECO:0000313" key="4">
    <source>
        <dbReference type="EMBL" id="MBI5251349.1"/>
    </source>
</evidence>
<evidence type="ECO:0000259" key="2">
    <source>
        <dbReference type="Pfam" id="PF06792"/>
    </source>
</evidence>
<dbReference type="NCBIfam" id="NF002674">
    <property type="entry name" value="PRK02399.1-2"/>
    <property type="match status" value="1"/>
</dbReference>
<comment type="caution">
    <text evidence="4">The sequence shown here is derived from an EMBL/GenBank/DDBJ whole genome shotgun (WGS) entry which is preliminary data.</text>
</comment>
<keyword evidence="4" id="KW-0067">ATP-binding</keyword>
<dbReference type="InterPro" id="IPR008322">
    <property type="entry name" value="UPF0261"/>
</dbReference>